<organism evidence="14">
    <name type="scientific">Bradyrhizobium japonicum</name>
    <dbReference type="NCBI Taxonomy" id="375"/>
    <lineage>
        <taxon>Bacteria</taxon>
        <taxon>Pseudomonadati</taxon>
        <taxon>Pseudomonadota</taxon>
        <taxon>Alphaproteobacteria</taxon>
        <taxon>Hyphomicrobiales</taxon>
        <taxon>Nitrobacteraceae</taxon>
        <taxon>Bradyrhizobium</taxon>
    </lineage>
</organism>
<name>O87342_BRAJP</name>
<evidence type="ECO:0000313" key="14">
    <source>
        <dbReference type="EMBL" id="AAC62210.1"/>
    </source>
</evidence>
<evidence type="ECO:0000256" key="6">
    <source>
        <dbReference type="ARBA" id="ARBA00022989"/>
    </source>
</evidence>
<evidence type="ECO:0000256" key="10">
    <source>
        <dbReference type="ARBA" id="ARBA00068721"/>
    </source>
</evidence>
<dbReference type="InterPro" id="IPR050321">
    <property type="entry name" value="Glycosyltr_2/OpgH_subfam"/>
</dbReference>
<evidence type="ECO:0000256" key="3">
    <source>
        <dbReference type="ARBA" id="ARBA00022679"/>
    </source>
</evidence>
<dbReference type="Pfam" id="PF13641">
    <property type="entry name" value="Glyco_tranf_2_3"/>
    <property type="match status" value="1"/>
</dbReference>
<dbReference type="SUPFAM" id="SSF53448">
    <property type="entry name" value="Nucleotide-diphospho-sugar transferases"/>
    <property type="match status" value="1"/>
</dbReference>
<dbReference type="Gene3D" id="3.20.20.80">
    <property type="entry name" value="Glycosidases"/>
    <property type="match status" value="1"/>
</dbReference>
<evidence type="ECO:0000256" key="1">
    <source>
        <dbReference type="ARBA" id="ARBA00004141"/>
    </source>
</evidence>
<reference evidence="14" key="1">
    <citation type="journal article" date="1995" name="Mol. Plant Microbe Interact.">
        <title>Site-Directed Mutagenesis of the beta-(1-&gt;3),beta-(1-&gt;6)-D-Glucan Synthesis Locus of Bradyrhizobium japonicum.</title>
        <authorList>
            <person name="Bhagwat A.A."/>
            <person name="Keister D.L."/>
        </authorList>
    </citation>
    <scope>NUCLEOTIDE SEQUENCE</scope>
    <source>
        <strain evidence="14">USDA 110</strain>
    </source>
</reference>
<dbReference type="PANTHER" id="PTHR43867">
    <property type="entry name" value="CELLULOSE SYNTHASE CATALYTIC SUBUNIT A [UDP-FORMING]"/>
    <property type="match status" value="1"/>
</dbReference>
<evidence type="ECO:0000256" key="5">
    <source>
        <dbReference type="ARBA" id="ARBA00022842"/>
    </source>
</evidence>
<feature type="transmembrane region" description="Helical" evidence="13">
    <location>
        <begin position="677"/>
        <end position="700"/>
    </location>
</feature>
<keyword evidence="6 13" id="KW-1133">Transmembrane helix</keyword>
<dbReference type="SUPFAM" id="SSF51445">
    <property type="entry name" value="(Trans)glycosidases"/>
    <property type="match status" value="1"/>
</dbReference>
<keyword evidence="7 13" id="KW-0472">Membrane</keyword>
<dbReference type="InterPro" id="IPR017853">
    <property type="entry name" value="GH"/>
</dbReference>
<dbReference type="PANTHER" id="PTHR43867:SF4">
    <property type="entry name" value="BETA-(1-3)-GLUCOSYL TRANSFERASE"/>
    <property type="match status" value="1"/>
</dbReference>
<evidence type="ECO:0000256" key="4">
    <source>
        <dbReference type="ARBA" id="ARBA00022692"/>
    </source>
</evidence>
<feature type="transmembrane region" description="Helical" evidence="13">
    <location>
        <begin position="305"/>
        <end position="324"/>
    </location>
</feature>
<feature type="transmembrane region" description="Helical" evidence="13">
    <location>
        <begin position="361"/>
        <end position="384"/>
    </location>
</feature>
<sequence>MRVVAAVLLLVSALHAGLWGVLRDKEPAPDFRGLLPSVSYAPFEGSAHPDIDNIPTVEKIRADLKTLSTMTRAIRLYSSTGGVELVPAIAAEFGLKVTVGAWIDKDKDRNEREIKAAIELARKNSNVVGVVVGNEVIYRGEQKVEDLIDMIKKVKGSVRVPVTTGEIWNIWRDNPDLASNVDFIAAHVLPYWENFRSDQAVDQAVDRYNLLRNLFPGKRIVIAEFGWPSQGYNLRNADPGPFQQALTLRNFVSRAEAIGMEYNIVEAIDQPWKFFEGGVGPYWGILNASREPKFAWTGPVENPDYWKLMTIALLVGVLLSLPILRLQQPTAKQAFLLSATANGVGAWAATVFAFWNGHYFIFGSAFALTLGMILLVPLVLIAMARIDEIAAVAFGRPPQRLLAKSKPVENVPENYYPKVSIHIPAYFEPVEMLKQTLDALSRLNYPNYECVVIINNTPDPAFWQPIQDHCRALGERFKFINAEKVQGFKAGALRIAMDRTAVDAEIIGILDADYVVDPDWLKDLVPAFADPRVGLVQAPQEHRDGDLSIMHYIMNGEYAGFFDIGMVQRNEANAIIVHGTMCLIRRAAMDMAGGWSSDTICEDSDLGLAIQELGWVTHYTNHRYGQGLLPDTYEAFKKQRHRWAYGGLQIVKKHWRHFLPGRSRLTPDQKREYGLGWLNWLGAESLGVVVALLNLVWVPIVAFADIAIPDKILTLPIIGAFVVSLAHFLSMYRARVAIKPGQMLGAMIAAMSVTVDGVARGRAGTDHRAHRLRAHLQGRPVQDVDRVPGVLGGRDRRPAPDRRRRADRLQQFPADHRDLHLRRRAGAAKPAVPGRGRHRHPRAQPHQLVPVLARQRDPHRRADWPAPGRPADPRRHAASRAERGQARGELTAGWLLGAGETSAPPSHRQRSEWIAGRQSG</sequence>
<evidence type="ECO:0000256" key="8">
    <source>
        <dbReference type="ARBA" id="ARBA00053004"/>
    </source>
</evidence>
<feature type="transmembrane region" description="Helical" evidence="13">
    <location>
        <begin position="712"/>
        <end position="732"/>
    </location>
</feature>
<keyword evidence="4 13" id="KW-0812">Transmembrane</keyword>
<evidence type="ECO:0000256" key="7">
    <source>
        <dbReference type="ARBA" id="ARBA00023136"/>
    </source>
</evidence>
<dbReference type="Gene3D" id="3.90.550.10">
    <property type="entry name" value="Spore Coat Polysaccharide Biosynthesis Protein SpsA, Chain A"/>
    <property type="match status" value="1"/>
</dbReference>
<accession>O87342</accession>
<dbReference type="EMBL" id="AF047687">
    <property type="protein sequence ID" value="AAC62210.1"/>
    <property type="molecule type" value="Genomic_DNA"/>
</dbReference>
<keyword evidence="5" id="KW-0460">Magnesium</keyword>
<evidence type="ECO:0000256" key="12">
    <source>
        <dbReference type="SAM" id="MobiDB-lite"/>
    </source>
</evidence>
<evidence type="ECO:0000256" key="2">
    <source>
        <dbReference type="ARBA" id="ARBA00022676"/>
    </source>
</evidence>
<comment type="catalytic activity">
    <reaction evidence="8">
        <text>a 1,2-diacyl-sn-glycerol + UDP-alpha-D-glucose = a 1,2-diacyl-3-O-(beta-D-glucopyranosyl)-sn-glycerol + UDP + H(+)</text>
        <dbReference type="Rhea" id="RHEA:17285"/>
        <dbReference type="ChEBI" id="CHEBI:15378"/>
        <dbReference type="ChEBI" id="CHEBI:17815"/>
        <dbReference type="ChEBI" id="CHEBI:58223"/>
        <dbReference type="ChEBI" id="CHEBI:58885"/>
        <dbReference type="ChEBI" id="CHEBI:75799"/>
        <dbReference type="EC" id="2.4.1.336"/>
    </reaction>
</comment>
<feature type="region of interest" description="Disordered" evidence="12">
    <location>
        <begin position="784"/>
        <end position="920"/>
    </location>
</feature>
<gene>
    <name evidence="14" type="primary">ndvB</name>
</gene>
<dbReference type="CAZy" id="GH17">
    <property type="family name" value="Glycoside Hydrolase Family 17"/>
</dbReference>
<keyword evidence="2" id="KW-0328">Glycosyltransferase</keyword>
<evidence type="ECO:0000256" key="13">
    <source>
        <dbReference type="SAM" id="Phobius"/>
    </source>
</evidence>
<proteinExistence type="predicted"/>
<dbReference type="FunFam" id="3.90.550.10:FF:000164">
    <property type="entry name" value="Beta-(1-3)-glucosyl transferase"/>
    <property type="match status" value="1"/>
</dbReference>
<dbReference type="GO" id="GO:0016758">
    <property type="term" value="F:hexosyltransferase activity"/>
    <property type="evidence" value="ECO:0007669"/>
    <property type="project" value="TreeGrafter"/>
</dbReference>
<keyword evidence="3 14" id="KW-0808">Transferase</keyword>
<dbReference type="GO" id="GO:0005886">
    <property type="term" value="C:plasma membrane"/>
    <property type="evidence" value="ECO:0007669"/>
    <property type="project" value="TreeGrafter"/>
</dbReference>
<dbReference type="CAZy" id="GT2">
    <property type="family name" value="Glycosyltransferase Family 2"/>
</dbReference>
<comment type="subcellular location">
    <subcellularLocation>
        <location evidence="1">Membrane</location>
        <topology evidence="1">Multi-pass membrane protein</topology>
    </subcellularLocation>
</comment>
<protein>
    <recommendedName>
        <fullName evidence="10">Beta-monoglucosyldiacylglycerol synthase</fullName>
        <ecNumber evidence="9">2.4.1.336</ecNumber>
    </recommendedName>
    <alternativeName>
        <fullName evidence="11">UDP-glucose:1,2-diacylglycerol 3-beta-D-glucosyltransferase</fullName>
    </alternativeName>
</protein>
<dbReference type="InterPro" id="IPR029044">
    <property type="entry name" value="Nucleotide-diphossugar_trans"/>
</dbReference>
<feature type="compositionally biased region" description="Basic and acidic residues" evidence="12">
    <location>
        <begin position="871"/>
        <end position="886"/>
    </location>
</feature>
<evidence type="ECO:0000256" key="9">
    <source>
        <dbReference type="ARBA" id="ARBA00066964"/>
    </source>
</evidence>
<feature type="compositionally biased region" description="Basic and acidic residues" evidence="12">
    <location>
        <begin position="854"/>
        <end position="863"/>
    </location>
</feature>
<dbReference type="EC" id="2.4.1.336" evidence="9"/>
<reference evidence="14" key="2">
    <citation type="submission" date="1998-02" db="EMBL/GenBank/DDBJ databases">
        <title>Cyclic beta-1-3-glucan synthase.</title>
        <authorList>
            <person name="Bhagwat A.A."/>
            <person name="Keister D.L."/>
        </authorList>
    </citation>
    <scope>NUCLEOTIDE SEQUENCE</scope>
    <source>
        <strain evidence="14">USDA 110</strain>
    </source>
</reference>
<feature type="transmembrane region" description="Helical" evidence="13">
    <location>
        <begin position="336"/>
        <end position="355"/>
    </location>
</feature>
<dbReference type="AlphaFoldDB" id="O87342"/>
<evidence type="ECO:0000256" key="11">
    <source>
        <dbReference type="ARBA" id="ARBA00078564"/>
    </source>
</evidence>